<dbReference type="RefSeq" id="WP_092524174.1">
    <property type="nucleotide sequence ID" value="NZ_FNKO01000002.1"/>
</dbReference>
<accession>A0A1H1EK31</accession>
<gene>
    <name evidence="1" type="ORF">SAMN04489718_2580</name>
</gene>
<organism evidence="1 2">
    <name type="scientific">Actinopolyspora saharensis</name>
    <dbReference type="NCBI Taxonomy" id="995062"/>
    <lineage>
        <taxon>Bacteria</taxon>
        <taxon>Bacillati</taxon>
        <taxon>Actinomycetota</taxon>
        <taxon>Actinomycetes</taxon>
        <taxon>Actinopolysporales</taxon>
        <taxon>Actinopolysporaceae</taxon>
        <taxon>Actinopolyspora</taxon>
    </lineage>
</organism>
<dbReference type="GO" id="GO:0016787">
    <property type="term" value="F:hydrolase activity"/>
    <property type="evidence" value="ECO:0007669"/>
    <property type="project" value="InterPro"/>
</dbReference>
<proteinExistence type="predicted"/>
<dbReference type="EMBL" id="FNKO01000002">
    <property type="protein sequence ID" value="SDQ89131.1"/>
    <property type="molecule type" value="Genomic_DNA"/>
</dbReference>
<evidence type="ECO:0008006" key="3">
    <source>
        <dbReference type="Google" id="ProtNLM"/>
    </source>
</evidence>
<dbReference type="InterPro" id="IPR010662">
    <property type="entry name" value="RBBP9/YdeN"/>
</dbReference>
<dbReference type="Gene3D" id="3.40.50.1820">
    <property type="entry name" value="alpha/beta hydrolase"/>
    <property type="match status" value="1"/>
</dbReference>
<dbReference type="STRING" id="995062.SAMN04489718_2580"/>
<dbReference type="Pfam" id="PF06821">
    <property type="entry name" value="Ser_hydrolase"/>
    <property type="match status" value="1"/>
</dbReference>
<reference evidence="2" key="1">
    <citation type="submission" date="2016-10" db="EMBL/GenBank/DDBJ databases">
        <authorList>
            <person name="Varghese N."/>
            <person name="Submissions S."/>
        </authorList>
    </citation>
    <scope>NUCLEOTIDE SEQUENCE [LARGE SCALE GENOMIC DNA]</scope>
    <source>
        <strain evidence="2">DSM 45459</strain>
    </source>
</reference>
<sequence length="181" mass="19588">MAAYVVVPGIDGSDERHWQSRWEREWGGSASRISPKSWSAPDLRDWVDAVDEAYRAAAADADEVVLVAHSLGCWATTTWVRETRPDNVAAFLVAPPDPHDSTFPRQAAPTFLNVAARQLPCPALVVASENDPYCDSTTAASFASGWRAHWHLAGPLGHINSDSDLGDWPAGRDLLAGLTAQ</sequence>
<dbReference type="SUPFAM" id="SSF53474">
    <property type="entry name" value="alpha/beta-Hydrolases"/>
    <property type="match status" value="1"/>
</dbReference>
<name>A0A1H1EK31_9ACTN</name>
<dbReference type="Proteomes" id="UP000199301">
    <property type="component" value="Unassembled WGS sequence"/>
</dbReference>
<keyword evidence="2" id="KW-1185">Reference proteome</keyword>
<dbReference type="OrthoDB" id="9804993at2"/>
<evidence type="ECO:0000313" key="1">
    <source>
        <dbReference type="EMBL" id="SDQ89131.1"/>
    </source>
</evidence>
<dbReference type="AlphaFoldDB" id="A0A1H1EK31"/>
<dbReference type="InterPro" id="IPR029058">
    <property type="entry name" value="AB_hydrolase_fold"/>
</dbReference>
<evidence type="ECO:0000313" key="2">
    <source>
        <dbReference type="Proteomes" id="UP000199301"/>
    </source>
</evidence>
<protein>
    <recommendedName>
        <fullName evidence="3">Alpha/beta hydrolase family protein</fullName>
    </recommendedName>
</protein>